<accession>K9TQ54</accession>
<dbReference type="Gene3D" id="2.30.30.40">
    <property type="entry name" value="SH3 Domains"/>
    <property type="match status" value="1"/>
</dbReference>
<dbReference type="HOGENOM" id="CLU_1584838_0_0_3"/>
<dbReference type="KEGG" id="oac:Oscil6304_4631"/>
<feature type="transmembrane region" description="Helical" evidence="1">
    <location>
        <begin position="36"/>
        <end position="57"/>
    </location>
</feature>
<keyword evidence="1" id="KW-0812">Transmembrane</keyword>
<dbReference type="EMBL" id="CP003607">
    <property type="protein sequence ID" value="AFY84144.1"/>
    <property type="molecule type" value="Genomic_DNA"/>
</dbReference>
<keyword evidence="1" id="KW-0472">Membrane</keyword>
<name>K9TQ54_9CYAN</name>
<reference evidence="3 4" key="1">
    <citation type="submission" date="2012-06" db="EMBL/GenBank/DDBJ databases">
        <title>Finished chromosome of genome of Oscillatoria acuminata PCC 6304.</title>
        <authorList>
            <consortium name="US DOE Joint Genome Institute"/>
            <person name="Gugger M."/>
            <person name="Coursin T."/>
            <person name="Rippka R."/>
            <person name="Tandeau De Marsac N."/>
            <person name="Huntemann M."/>
            <person name="Wei C.-L."/>
            <person name="Han J."/>
            <person name="Detter J.C."/>
            <person name="Han C."/>
            <person name="Tapia R."/>
            <person name="Davenport K."/>
            <person name="Daligault H."/>
            <person name="Erkkila T."/>
            <person name="Gu W."/>
            <person name="Munk A.C.C."/>
            <person name="Teshima H."/>
            <person name="Xu Y."/>
            <person name="Chain P."/>
            <person name="Chen A."/>
            <person name="Krypides N."/>
            <person name="Mavromatis K."/>
            <person name="Markowitz V."/>
            <person name="Szeto E."/>
            <person name="Ivanova N."/>
            <person name="Mikhailova N."/>
            <person name="Ovchinnikova G."/>
            <person name="Pagani I."/>
            <person name="Pati A."/>
            <person name="Goodwin L."/>
            <person name="Peters L."/>
            <person name="Pitluck S."/>
            <person name="Woyke T."/>
            <person name="Kerfeld C."/>
        </authorList>
    </citation>
    <scope>NUCLEOTIDE SEQUENCE [LARGE SCALE GENOMIC DNA]</scope>
    <source>
        <strain evidence="3 4">PCC 6304</strain>
    </source>
</reference>
<dbReference type="Pfam" id="PF08239">
    <property type="entry name" value="SH3_3"/>
    <property type="match status" value="1"/>
</dbReference>
<evidence type="ECO:0000313" key="3">
    <source>
        <dbReference type="EMBL" id="AFY84144.1"/>
    </source>
</evidence>
<feature type="domain" description="SH3b" evidence="2">
    <location>
        <begin position="90"/>
        <end position="150"/>
    </location>
</feature>
<keyword evidence="1" id="KW-1133">Transmembrane helix</keyword>
<dbReference type="Proteomes" id="UP000010367">
    <property type="component" value="Chromosome"/>
</dbReference>
<dbReference type="OrthoDB" id="5815858at2"/>
<dbReference type="AlphaFoldDB" id="K9TQ54"/>
<evidence type="ECO:0000256" key="1">
    <source>
        <dbReference type="SAM" id="Phobius"/>
    </source>
</evidence>
<organism evidence="3 4">
    <name type="scientific">Oscillatoria acuminata PCC 6304</name>
    <dbReference type="NCBI Taxonomy" id="56110"/>
    <lineage>
        <taxon>Bacteria</taxon>
        <taxon>Bacillati</taxon>
        <taxon>Cyanobacteriota</taxon>
        <taxon>Cyanophyceae</taxon>
        <taxon>Oscillatoriophycideae</taxon>
        <taxon>Oscillatoriales</taxon>
        <taxon>Oscillatoriaceae</taxon>
        <taxon>Oscillatoria</taxon>
    </lineage>
</organism>
<proteinExistence type="predicted"/>
<keyword evidence="4" id="KW-1185">Reference proteome</keyword>
<dbReference type="STRING" id="56110.Oscil6304_4631"/>
<evidence type="ECO:0000313" key="4">
    <source>
        <dbReference type="Proteomes" id="UP000010367"/>
    </source>
</evidence>
<gene>
    <name evidence="3" type="ORF">Oscil6304_4631</name>
</gene>
<protein>
    <submittedName>
        <fullName evidence="3">SH3 domain-containing protein</fullName>
    </submittedName>
</protein>
<dbReference type="InterPro" id="IPR003646">
    <property type="entry name" value="SH3-like_bac-type"/>
</dbReference>
<dbReference type="eggNOG" id="COG4991">
    <property type="taxonomic scope" value="Bacteria"/>
</dbReference>
<sequence>MGNLRIAHTARIFLSKLNNLPGKHSQKKDKTVTMHFKFGLTIVVGLMFGAVAGLSWAKNPSSNPPPSDLPSSYLAQSVEMGLLTTTQGSQINIRSGPGIQQSSLHYGVVGDRVEILDSQRENPSDIYSLHWHRVRFVESGAVGWVRGDFLIQTPDSVSNACHQSLSQV</sequence>
<dbReference type="InParanoid" id="K9TQ54"/>
<evidence type="ECO:0000259" key="2">
    <source>
        <dbReference type="Pfam" id="PF08239"/>
    </source>
</evidence>